<evidence type="ECO:0000313" key="5">
    <source>
        <dbReference type="Proteomes" id="UP000594749"/>
    </source>
</evidence>
<dbReference type="PANTHER" id="PTHR43384">
    <property type="entry name" value="SEPTUM SITE-DETERMINING PROTEIN MIND HOMOLOG, CHLOROPLASTIC-RELATED"/>
    <property type="match status" value="1"/>
</dbReference>
<dbReference type="SUPFAM" id="SSF52540">
    <property type="entry name" value="P-loop containing nucleoside triphosphate hydrolases"/>
    <property type="match status" value="1"/>
</dbReference>
<dbReference type="Gene3D" id="3.40.50.300">
    <property type="entry name" value="P-loop containing nucleotide triphosphate hydrolases"/>
    <property type="match status" value="1"/>
</dbReference>
<reference evidence="4 5" key="1">
    <citation type="submission" date="2020-10" db="EMBL/GenBank/DDBJ databases">
        <title>Campylobacter and Helicobacter PacBio genomes.</title>
        <authorList>
            <person name="Lane C."/>
        </authorList>
    </citation>
    <scope>NUCLEOTIDE SEQUENCE [LARGE SCALE GENOMIC DNA]</scope>
    <source>
        <strain evidence="4 5">2016D-0077</strain>
    </source>
</reference>
<dbReference type="InterPro" id="IPR050625">
    <property type="entry name" value="ParA/MinD_ATPase"/>
</dbReference>
<dbReference type="Pfam" id="PF13614">
    <property type="entry name" value="AAA_31"/>
    <property type="match status" value="1"/>
</dbReference>
<dbReference type="GO" id="GO:0016887">
    <property type="term" value="F:ATP hydrolysis activity"/>
    <property type="evidence" value="ECO:0007669"/>
    <property type="project" value="TreeGrafter"/>
</dbReference>
<gene>
    <name evidence="4" type="ORF">IMC76_01380</name>
</gene>
<dbReference type="Proteomes" id="UP000594749">
    <property type="component" value="Chromosome"/>
</dbReference>
<evidence type="ECO:0000313" key="4">
    <source>
        <dbReference type="EMBL" id="QOQ87500.1"/>
    </source>
</evidence>
<dbReference type="RefSeq" id="WP_025803064.1">
    <property type="nucleotide sequence ID" value="NZ_CP053842.1"/>
</dbReference>
<keyword evidence="5" id="KW-1185">Reference proteome</keyword>
<dbReference type="EMBL" id="CP063078">
    <property type="protein sequence ID" value="QOQ87500.1"/>
    <property type="molecule type" value="Genomic_DNA"/>
</dbReference>
<organism evidence="4 5">
    <name type="scientific">Campylobacter corcagiensis</name>
    <dbReference type="NCBI Taxonomy" id="1448857"/>
    <lineage>
        <taxon>Bacteria</taxon>
        <taxon>Pseudomonadati</taxon>
        <taxon>Campylobacterota</taxon>
        <taxon>Epsilonproteobacteria</taxon>
        <taxon>Campylobacterales</taxon>
        <taxon>Campylobacteraceae</taxon>
        <taxon>Campylobacter</taxon>
    </lineage>
</organism>
<name>A0A7M1LGD8_9BACT</name>
<evidence type="ECO:0000256" key="1">
    <source>
        <dbReference type="ARBA" id="ARBA00022741"/>
    </source>
</evidence>
<dbReference type="GO" id="GO:0051782">
    <property type="term" value="P:negative regulation of cell division"/>
    <property type="evidence" value="ECO:0007669"/>
    <property type="project" value="TreeGrafter"/>
</dbReference>
<sequence length="264" mass="29423">MRVVSVVSGKGGVGKSIIAINLAEILSQNGYKVLLVDADLGLGNLDILLNLKPKFTLFDFFKGGVSLNEVVADIKPNLSLLPGFSGEEILEFYSNEMMARLSFELRTLKSFDFVIIDTMSSLHKPTKDIINLSDKTIILATPEPTSIIDTYAMMKVVLKFKNEILLSINLSQNSNIAENLEKILRDNIKSEFSFKLLGEIRKDSAFINCSRLRAFVSDEYPYSLGLYDVRVIASNLLLNFGLEPLEIENLNGINGLIRRVLNLI</sequence>
<keyword evidence="1" id="KW-0547">Nucleotide-binding</keyword>
<proteinExistence type="predicted"/>
<dbReference type="InterPro" id="IPR027417">
    <property type="entry name" value="P-loop_NTPase"/>
</dbReference>
<dbReference type="GO" id="GO:0005524">
    <property type="term" value="F:ATP binding"/>
    <property type="evidence" value="ECO:0007669"/>
    <property type="project" value="UniProtKB-KW"/>
</dbReference>
<accession>A0A7M1LGD8</accession>
<keyword evidence="2" id="KW-0067">ATP-binding</keyword>
<dbReference type="OrthoDB" id="9773088at2"/>
<evidence type="ECO:0000259" key="3">
    <source>
        <dbReference type="Pfam" id="PF13614"/>
    </source>
</evidence>
<feature type="domain" description="AAA" evidence="3">
    <location>
        <begin position="1"/>
        <end position="163"/>
    </location>
</feature>
<dbReference type="GO" id="GO:0009898">
    <property type="term" value="C:cytoplasmic side of plasma membrane"/>
    <property type="evidence" value="ECO:0007669"/>
    <property type="project" value="TreeGrafter"/>
</dbReference>
<dbReference type="InterPro" id="IPR025669">
    <property type="entry name" value="AAA_dom"/>
</dbReference>
<dbReference type="GO" id="GO:0005829">
    <property type="term" value="C:cytosol"/>
    <property type="evidence" value="ECO:0007669"/>
    <property type="project" value="TreeGrafter"/>
</dbReference>
<dbReference type="PANTHER" id="PTHR43384:SF4">
    <property type="entry name" value="CELLULOSE BIOSYNTHESIS PROTEIN BCSQ-RELATED"/>
    <property type="match status" value="1"/>
</dbReference>
<dbReference type="AlphaFoldDB" id="A0A7M1LGD8"/>
<evidence type="ECO:0000256" key="2">
    <source>
        <dbReference type="ARBA" id="ARBA00022840"/>
    </source>
</evidence>
<protein>
    <submittedName>
        <fullName evidence="4">AAA family ATPase</fullName>
    </submittedName>
</protein>